<dbReference type="AlphaFoldDB" id="A0A060BLA3"/>
<dbReference type="InterPro" id="IPR031617">
    <property type="entry name" value="PelG"/>
</dbReference>
<proteinExistence type="predicted"/>
<protein>
    <submittedName>
        <fullName evidence="2">CAZy families GT4 protein</fullName>
    </submittedName>
</protein>
<reference evidence="2" key="1">
    <citation type="journal article" date="2013" name="Environ. Microbiol.">
        <title>Seasonally variable intestinal metagenomes of the red palm weevil (Rhynchophorus ferrugineus).</title>
        <authorList>
            <person name="Jia S."/>
            <person name="Zhang X."/>
            <person name="Zhang G."/>
            <person name="Yin A."/>
            <person name="Zhang S."/>
            <person name="Li F."/>
            <person name="Wang L."/>
            <person name="Zhao D."/>
            <person name="Yun Q."/>
            <person name="Tala"/>
            <person name="Wang J."/>
            <person name="Sun G."/>
            <person name="Baabdullah M."/>
            <person name="Yu X."/>
            <person name="Hu S."/>
            <person name="Al-Mssallem I.S."/>
            <person name="Yu J."/>
        </authorList>
    </citation>
    <scope>NUCLEOTIDE SEQUENCE</scope>
</reference>
<keyword evidence="1" id="KW-1133">Transmembrane helix</keyword>
<dbReference type="Pfam" id="PF16933">
    <property type="entry name" value="PelG"/>
    <property type="match status" value="1"/>
</dbReference>
<evidence type="ECO:0000313" key="2">
    <source>
        <dbReference type="EMBL" id="AIA84993.1"/>
    </source>
</evidence>
<feature type="non-terminal residue" evidence="2">
    <location>
        <position position="1"/>
    </location>
</feature>
<evidence type="ECO:0000256" key="1">
    <source>
        <dbReference type="SAM" id="Phobius"/>
    </source>
</evidence>
<keyword evidence="1" id="KW-0812">Transmembrane</keyword>
<accession>A0A060BLA3</accession>
<sequence>GICLGYGIMMCMDIILIYKTFSDGKREHFLWLKWLGRYKSLACIGTFTNIGLYGHIVIAWFGPLGGQVQGLYYAAPTHDIPAMLAFLTVLMTTVNFVASTEVNFYPKYSKYYALFNGTGSITEIDLAQNEMLTVLERELTYLAGKQLLLSAAVISLGPAI</sequence>
<dbReference type="EMBL" id="KF117735">
    <property type="protein sequence ID" value="AIA84993.1"/>
    <property type="molecule type" value="Genomic_DNA"/>
</dbReference>
<feature type="non-terminal residue" evidence="2">
    <location>
        <position position="160"/>
    </location>
</feature>
<feature type="transmembrane region" description="Helical" evidence="1">
    <location>
        <begin position="41"/>
        <end position="62"/>
    </location>
</feature>
<name>A0A060BLA3_9BACI</name>
<organism evidence="2">
    <name type="scientific">uncultured Bacillus sp</name>
    <dbReference type="NCBI Taxonomy" id="83428"/>
    <lineage>
        <taxon>Bacteria</taxon>
        <taxon>Bacillati</taxon>
        <taxon>Bacillota</taxon>
        <taxon>Bacilli</taxon>
        <taxon>Bacillales</taxon>
        <taxon>Bacillaceae</taxon>
        <taxon>Bacillus</taxon>
        <taxon>environmental samples</taxon>
    </lineage>
</organism>
<feature type="transmembrane region" description="Helical" evidence="1">
    <location>
        <begin position="82"/>
        <end position="105"/>
    </location>
</feature>
<keyword evidence="1" id="KW-0472">Membrane</keyword>